<reference evidence="2" key="1">
    <citation type="submission" date="2020-03" db="EMBL/GenBank/DDBJ databases">
        <authorList>
            <person name="Weist P."/>
        </authorList>
    </citation>
    <scope>NUCLEOTIDE SEQUENCE</scope>
</reference>
<comment type="caution">
    <text evidence="2">The sequence shown here is derived from an EMBL/GenBank/DDBJ whole genome shotgun (WGS) entry which is preliminary data.</text>
</comment>
<dbReference type="Proteomes" id="UP001153269">
    <property type="component" value="Unassembled WGS sequence"/>
</dbReference>
<dbReference type="AlphaFoldDB" id="A0A9N7TRV3"/>
<organism evidence="2 3">
    <name type="scientific">Pleuronectes platessa</name>
    <name type="common">European plaice</name>
    <dbReference type="NCBI Taxonomy" id="8262"/>
    <lineage>
        <taxon>Eukaryota</taxon>
        <taxon>Metazoa</taxon>
        <taxon>Chordata</taxon>
        <taxon>Craniata</taxon>
        <taxon>Vertebrata</taxon>
        <taxon>Euteleostomi</taxon>
        <taxon>Actinopterygii</taxon>
        <taxon>Neopterygii</taxon>
        <taxon>Teleostei</taxon>
        <taxon>Neoteleostei</taxon>
        <taxon>Acanthomorphata</taxon>
        <taxon>Carangaria</taxon>
        <taxon>Pleuronectiformes</taxon>
        <taxon>Pleuronectoidei</taxon>
        <taxon>Pleuronectidae</taxon>
        <taxon>Pleuronectes</taxon>
    </lineage>
</organism>
<gene>
    <name evidence="2" type="ORF">PLEPLA_LOCUS5818</name>
</gene>
<sequence>MAVSDAWLSRGLRESVRDRGPLTASQCPDIYAFAKRLCVRAVAAEGWVCLERNITLLPAPGRGDNRREGEVRRKRQRQRQRERDIEREREERETAHSPARTKLQETELVAWGEARDERSPE</sequence>
<accession>A0A9N7TRV3</accession>
<keyword evidence="3" id="KW-1185">Reference proteome</keyword>
<proteinExistence type="predicted"/>
<evidence type="ECO:0000256" key="1">
    <source>
        <dbReference type="SAM" id="MobiDB-lite"/>
    </source>
</evidence>
<dbReference type="EMBL" id="CADEAL010000298">
    <property type="protein sequence ID" value="CAB1417996.1"/>
    <property type="molecule type" value="Genomic_DNA"/>
</dbReference>
<protein>
    <submittedName>
        <fullName evidence="2">Uncharacterized protein</fullName>
    </submittedName>
</protein>
<feature type="compositionally biased region" description="Basic and acidic residues" evidence="1">
    <location>
        <begin position="79"/>
        <end position="95"/>
    </location>
</feature>
<evidence type="ECO:0000313" key="2">
    <source>
        <dbReference type="EMBL" id="CAB1417996.1"/>
    </source>
</evidence>
<name>A0A9N7TRV3_PLEPL</name>
<evidence type="ECO:0000313" key="3">
    <source>
        <dbReference type="Proteomes" id="UP001153269"/>
    </source>
</evidence>
<feature type="region of interest" description="Disordered" evidence="1">
    <location>
        <begin position="57"/>
        <end position="121"/>
    </location>
</feature>